<dbReference type="EMBL" id="CP020028">
    <property type="protein sequence ID" value="ASR48032.1"/>
    <property type="molecule type" value="Genomic_DNA"/>
</dbReference>
<proteinExistence type="inferred from homology"/>
<name>A0A222WQ39_9BACL</name>
<dbReference type="OrthoDB" id="118413at2"/>
<dbReference type="Proteomes" id="UP000214666">
    <property type="component" value="Chromosome"/>
</dbReference>
<dbReference type="AlphaFoldDB" id="A0A222WQ39"/>
<feature type="domain" description="Activator of Hsp90 ATPase homologue 1/2-like C-terminal" evidence="2">
    <location>
        <begin position="22"/>
        <end position="167"/>
    </location>
</feature>
<dbReference type="STRING" id="172713.GCA_001705305_00666"/>
<dbReference type="Gene3D" id="3.30.530.20">
    <property type="match status" value="1"/>
</dbReference>
<evidence type="ECO:0000313" key="4">
    <source>
        <dbReference type="Proteomes" id="UP000214666"/>
    </source>
</evidence>
<evidence type="ECO:0000256" key="1">
    <source>
        <dbReference type="ARBA" id="ARBA00006817"/>
    </source>
</evidence>
<dbReference type="SUPFAM" id="SSF55961">
    <property type="entry name" value="Bet v1-like"/>
    <property type="match status" value="1"/>
</dbReference>
<keyword evidence="4" id="KW-1185">Reference proteome</keyword>
<dbReference type="InterPro" id="IPR013538">
    <property type="entry name" value="ASHA1/2-like_C"/>
</dbReference>
<evidence type="ECO:0000313" key="3">
    <source>
        <dbReference type="EMBL" id="ASR48032.1"/>
    </source>
</evidence>
<organism evidence="3 4">
    <name type="scientific">Paenibacillus kribbensis</name>
    <dbReference type="NCBI Taxonomy" id="172713"/>
    <lineage>
        <taxon>Bacteria</taxon>
        <taxon>Bacillati</taxon>
        <taxon>Bacillota</taxon>
        <taxon>Bacilli</taxon>
        <taxon>Bacillales</taxon>
        <taxon>Paenibacillaceae</taxon>
        <taxon>Paenibacillus</taxon>
    </lineage>
</organism>
<evidence type="ECO:0000259" key="2">
    <source>
        <dbReference type="Pfam" id="PF08327"/>
    </source>
</evidence>
<sequence length="171" mass="19775">MSNNVISRVENDRVLVLERIFDAPHDLVFRMFKEPEHLKRWWGPKGWEIPVCNIDFRPGGVWHYCMKCVDQNQGQFYGMESWGKGVYKEIVEPEKIIYTDYFSDAEGNINESMPASLITMEFIDLGGKTKLVSRSEYATVEALKTVMDMGMLQGITETWNRLGELLESLNP</sequence>
<dbReference type="RefSeq" id="WP_094155497.1">
    <property type="nucleotide sequence ID" value="NZ_CP020028.1"/>
</dbReference>
<dbReference type="Pfam" id="PF08327">
    <property type="entry name" value="AHSA1"/>
    <property type="match status" value="1"/>
</dbReference>
<accession>A0A222WQ39</accession>
<dbReference type="InterPro" id="IPR023393">
    <property type="entry name" value="START-like_dom_sf"/>
</dbReference>
<reference evidence="3 4" key="1">
    <citation type="submission" date="2017-03" db="EMBL/GenBank/DDBJ databases">
        <title>Complete genome sequence of Paenibacillus Kribbensis producing bioflocculants.</title>
        <authorList>
            <person name="Lee H.-G."/>
            <person name="Oh H.-M."/>
        </authorList>
    </citation>
    <scope>NUCLEOTIDE SEQUENCE [LARGE SCALE GENOMIC DNA]</scope>
    <source>
        <strain evidence="3 4">AM49</strain>
    </source>
</reference>
<protein>
    <submittedName>
        <fullName evidence="3">ATPase</fullName>
    </submittedName>
</protein>
<dbReference type="KEGG" id="pkb:B4V02_15685"/>
<comment type="similarity">
    <text evidence="1">Belongs to the AHA1 family.</text>
</comment>
<gene>
    <name evidence="3" type="ORF">B4V02_15685</name>
</gene>